<keyword evidence="2" id="KW-0805">Transcription regulation</keyword>
<dbReference type="GO" id="GO:0032993">
    <property type="term" value="C:protein-DNA complex"/>
    <property type="evidence" value="ECO:0007669"/>
    <property type="project" value="TreeGrafter"/>
</dbReference>
<gene>
    <name evidence="6" type="ORF">F4561_002419</name>
</gene>
<sequence>MVRCAATRGWTVAGRANGRWGIRVLDANRVRVLVEVAHAGSIAAAAERMAFTPPALSQQLAKLERELGCALVERGRTGVRLTAAGQVLLEHGERMLGELRDAETAARAAAGESPRRLSVGAFASAGKVLVPNALAAFGRAHPHVRLALSDVEPPGGYGLVTSGDLDLLITHRYPGTSLPHVSGLHREQVLVDPLMLVLPEGHPAAGGAPRLTDLTEEEWICGAPGISNRVALDRAAEAEGVRLTVAYETRDYEVTLALIQSGVGIGLIPRTILRAAPATGWIAVPLSGAETAREVYVVHRKRPRGPVPEMVDLLRWSAQRALG</sequence>
<comment type="similarity">
    <text evidence="1">Belongs to the LysR transcriptional regulatory family.</text>
</comment>
<dbReference type="PANTHER" id="PTHR30346:SF29">
    <property type="entry name" value="LYSR SUBSTRATE-BINDING"/>
    <property type="match status" value="1"/>
</dbReference>
<keyword evidence="3 6" id="KW-0238">DNA-binding</keyword>
<dbReference type="GO" id="GO:0003677">
    <property type="term" value="F:DNA binding"/>
    <property type="evidence" value="ECO:0007669"/>
    <property type="project" value="UniProtKB-KW"/>
</dbReference>
<dbReference type="InterPro" id="IPR000847">
    <property type="entry name" value="LysR_HTH_N"/>
</dbReference>
<dbReference type="GO" id="GO:0003700">
    <property type="term" value="F:DNA-binding transcription factor activity"/>
    <property type="evidence" value="ECO:0007669"/>
    <property type="project" value="InterPro"/>
</dbReference>
<protein>
    <submittedName>
        <fullName evidence="6">DNA-binding transcriptional LysR family regulator</fullName>
    </submittedName>
</protein>
<evidence type="ECO:0000256" key="3">
    <source>
        <dbReference type="ARBA" id="ARBA00023125"/>
    </source>
</evidence>
<dbReference type="Gene3D" id="3.40.190.10">
    <property type="entry name" value="Periplasmic binding protein-like II"/>
    <property type="match status" value="2"/>
</dbReference>
<feature type="domain" description="HTH lysR-type" evidence="5">
    <location>
        <begin position="25"/>
        <end position="82"/>
    </location>
</feature>
<dbReference type="PANTHER" id="PTHR30346">
    <property type="entry name" value="TRANSCRIPTIONAL DUAL REGULATOR HCAR-RELATED"/>
    <property type="match status" value="1"/>
</dbReference>
<accession>A0A7W7RGK8</accession>
<evidence type="ECO:0000259" key="5">
    <source>
        <dbReference type="PROSITE" id="PS50931"/>
    </source>
</evidence>
<dbReference type="FunFam" id="1.10.10.10:FF:000001">
    <property type="entry name" value="LysR family transcriptional regulator"/>
    <property type="match status" value="1"/>
</dbReference>
<reference evidence="6 7" key="1">
    <citation type="submission" date="2020-08" db="EMBL/GenBank/DDBJ databases">
        <title>Sequencing the genomes of 1000 actinobacteria strains.</title>
        <authorList>
            <person name="Klenk H.-P."/>
        </authorList>
    </citation>
    <scope>NUCLEOTIDE SEQUENCE [LARGE SCALE GENOMIC DNA]</scope>
    <source>
        <strain evidence="6 7">DSM 102030</strain>
    </source>
</reference>
<dbReference type="Pfam" id="PF03466">
    <property type="entry name" value="LysR_substrate"/>
    <property type="match status" value="1"/>
</dbReference>
<evidence type="ECO:0000256" key="1">
    <source>
        <dbReference type="ARBA" id="ARBA00009437"/>
    </source>
</evidence>
<dbReference type="Proteomes" id="UP000523007">
    <property type="component" value="Unassembled WGS sequence"/>
</dbReference>
<dbReference type="Pfam" id="PF00126">
    <property type="entry name" value="HTH_1"/>
    <property type="match status" value="1"/>
</dbReference>
<keyword evidence="4" id="KW-0804">Transcription</keyword>
<dbReference type="InterPro" id="IPR036388">
    <property type="entry name" value="WH-like_DNA-bd_sf"/>
</dbReference>
<dbReference type="Gene3D" id="1.10.10.10">
    <property type="entry name" value="Winged helix-like DNA-binding domain superfamily/Winged helix DNA-binding domain"/>
    <property type="match status" value="1"/>
</dbReference>
<keyword evidence="7" id="KW-1185">Reference proteome</keyword>
<dbReference type="PROSITE" id="PS50931">
    <property type="entry name" value="HTH_LYSR"/>
    <property type="match status" value="1"/>
</dbReference>
<dbReference type="EMBL" id="JACHJT010000001">
    <property type="protein sequence ID" value="MBB4931599.1"/>
    <property type="molecule type" value="Genomic_DNA"/>
</dbReference>
<evidence type="ECO:0000256" key="4">
    <source>
        <dbReference type="ARBA" id="ARBA00023163"/>
    </source>
</evidence>
<comment type="caution">
    <text evidence="6">The sequence shown here is derived from an EMBL/GenBank/DDBJ whole genome shotgun (WGS) entry which is preliminary data.</text>
</comment>
<dbReference type="SUPFAM" id="SSF53850">
    <property type="entry name" value="Periplasmic binding protein-like II"/>
    <property type="match status" value="1"/>
</dbReference>
<dbReference type="InterPro" id="IPR005119">
    <property type="entry name" value="LysR_subst-bd"/>
</dbReference>
<evidence type="ECO:0000256" key="2">
    <source>
        <dbReference type="ARBA" id="ARBA00023015"/>
    </source>
</evidence>
<organism evidence="6 7">
    <name type="scientific">Lipingzhangella halophila</name>
    <dbReference type="NCBI Taxonomy" id="1783352"/>
    <lineage>
        <taxon>Bacteria</taxon>
        <taxon>Bacillati</taxon>
        <taxon>Actinomycetota</taxon>
        <taxon>Actinomycetes</taxon>
        <taxon>Streptosporangiales</taxon>
        <taxon>Nocardiopsidaceae</taxon>
        <taxon>Lipingzhangella</taxon>
    </lineage>
</organism>
<dbReference type="InterPro" id="IPR036390">
    <property type="entry name" value="WH_DNA-bd_sf"/>
</dbReference>
<name>A0A7W7RGK8_9ACTN</name>
<evidence type="ECO:0000313" key="7">
    <source>
        <dbReference type="Proteomes" id="UP000523007"/>
    </source>
</evidence>
<dbReference type="SUPFAM" id="SSF46785">
    <property type="entry name" value="Winged helix' DNA-binding domain"/>
    <property type="match status" value="1"/>
</dbReference>
<evidence type="ECO:0000313" key="6">
    <source>
        <dbReference type="EMBL" id="MBB4931599.1"/>
    </source>
</evidence>
<dbReference type="AlphaFoldDB" id="A0A7W7RGK8"/>
<proteinExistence type="inferred from homology"/>